<name>A0A1D8AGK6_9SPHN</name>
<dbReference type="KEGG" id="nre:BES08_30875"/>
<gene>
    <name evidence="1" type="ORF">BES08_30875</name>
</gene>
<keyword evidence="1" id="KW-0614">Plasmid</keyword>
<dbReference type="OrthoDB" id="7579544at2"/>
<evidence type="ECO:0000313" key="1">
    <source>
        <dbReference type="EMBL" id="AOR81253.1"/>
    </source>
</evidence>
<reference evidence="2" key="1">
    <citation type="journal article" date="2017" name="J. Biotechnol.">
        <title>Complete genome sequence of Novosphingobium resinovorum SA1, a versatile xenobiotic-degrading bacterium capable of utilizing sulfanilic acid.</title>
        <authorList>
            <person name="Hegedus B."/>
            <person name="Kos P.B."/>
            <person name="Balint B."/>
            <person name="Maroti G."/>
            <person name="Gan H.M."/>
            <person name="Perei K."/>
            <person name="Rakhely G."/>
        </authorList>
    </citation>
    <scope>NUCLEOTIDE SEQUENCE [LARGE SCALE GENOMIC DNA]</scope>
    <source>
        <strain evidence="2">SA1</strain>
    </source>
</reference>
<dbReference type="EMBL" id="CP017078">
    <property type="protein sequence ID" value="AOR81253.1"/>
    <property type="molecule type" value="Genomic_DNA"/>
</dbReference>
<keyword evidence="2" id="KW-1185">Reference proteome</keyword>
<geneLocation type="plasmid" evidence="1 2">
    <name>pSA3</name>
</geneLocation>
<protein>
    <submittedName>
        <fullName evidence="1">Uncharacterized protein</fullName>
    </submittedName>
</protein>
<organism evidence="1 2">
    <name type="scientific">Novosphingobium resinovorum</name>
    <dbReference type="NCBI Taxonomy" id="158500"/>
    <lineage>
        <taxon>Bacteria</taxon>
        <taxon>Pseudomonadati</taxon>
        <taxon>Pseudomonadota</taxon>
        <taxon>Alphaproteobacteria</taxon>
        <taxon>Sphingomonadales</taxon>
        <taxon>Sphingomonadaceae</taxon>
        <taxon>Novosphingobium</taxon>
    </lineage>
</organism>
<dbReference type="AlphaFoldDB" id="A0A1D8AGK6"/>
<dbReference type="Proteomes" id="UP000094626">
    <property type="component" value="Plasmid pSA3"/>
</dbReference>
<accession>A0A1D8AGK6</accession>
<proteinExistence type="predicted"/>
<dbReference type="RefSeq" id="WP_069710378.1">
    <property type="nucleotide sequence ID" value="NZ_CP017078.1"/>
</dbReference>
<evidence type="ECO:0000313" key="2">
    <source>
        <dbReference type="Proteomes" id="UP000094626"/>
    </source>
</evidence>
<sequence length="62" mass="6626">MNVWLFTGADGLSALTIDGEGANLPAELGPWTKVRAIELHNDGPDEQEAIALIGEHGFCCFN</sequence>